<reference evidence="2 3" key="1">
    <citation type="submission" date="2019-02" db="EMBL/GenBank/DDBJ databases">
        <title>Deep-cultivation of Planctomycetes and their phenomic and genomic characterization uncovers novel biology.</title>
        <authorList>
            <person name="Wiegand S."/>
            <person name="Jogler M."/>
            <person name="Boedeker C."/>
            <person name="Pinto D."/>
            <person name="Vollmers J."/>
            <person name="Rivas-Marin E."/>
            <person name="Kohn T."/>
            <person name="Peeters S.H."/>
            <person name="Heuer A."/>
            <person name="Rast P."/>
            <person name="Oberbeckmann S."/>
            <person name="Bunk B."/>
            <person name="Jeske O."/>
            <person name="Meyerdierks A."/>
            <person name="Storesund J.E."/>
            <person name="Kallscheuer N."/>
            <person name="Luecker S."/>
            <person name="Lage O.M."/>
            <person name="Pohl T."/>
            <person name="Merkel B.J."/>
            <person name="Hornburger P."/>
            <person name="Mueller R.-W."/>
            <person name="Bruemmer F."/>
            <person name="Labrenz M."/>
            <person name="Spormann A.M."/>
            <person name="Op den Camp H."/>
            <person name="Overmann J."/>
            <person name="Amann R."/>
            <person name="Jetten M.S.M."/>
            <person name="Mascher T."/>
            <person name="Medema M.H."/>
            <person name="Devos D.P."/>
            <person name="Kaster A.-K."/>
            <person name="Ovreas L."/>
            <person name="Rohde M."/>
            <person name="Galperin M.Y."/>
            <person name="Jogler C."/>
        </authorList>
    </citation>
    <scope>NUCLEOTIDE SEQUENCE [LARGE SCALE GENOMIC DNA]</scope>
    <source>
        <strain evidence="2 3">Mal48</strain>
    </source>
</reference>
<accession>A0A517QGR9</accession>
<evidence type="ECO:0000256" key="1">
    <source>
        <dbReference type="SAM" id="SignalP"/>
    </source>
</evidence>
<protein>
    <submittedName>
        <fullName evidence="2">Uncharacterized protein</fullName>
    </submittedName>
</protein>
<dbReference type="EMBL" id="CP036267">
    <property type="protein sequence ID" value="QDT30824.1"/>
    <property type="molecule type" value="Genomic_DNA"/>
</dbReference>
<dbReference type="AlphaFoldDB" id="A0A517QGR9"/>
<evidence type="ECO:0000313" key="3">
    <source>
        <dbReference type="Proteomes" id="UP000315724"/>
    </source>
</evidence>
<evidence type="ECO:0000313" key="2">
    <source>
        <dbReference type="EMBL" id="QDT30824.1"/>
    </source>
</evidence>
<dbReference type="Proteomes" id="UP000315724">
    <property type="component" value="Chromosome"/>
</dbReference>
<sequence length="224" mass="24681" precursor="true">MTHCRTVFSTAILVSTLLLSTVTTAQDRHFPLNHRQPTGMAGRWSLLTHPQKAGVSQPVEIQLPSAGHVTYFQGSPQNAVLTQSPSKVGMMVGHTYRVRISGMPEFPGAELYPTIEVLDRLHAPNGLEKSYPIPVEITAGEIEIVLQDRMVTKVIYLEQPDLAAPFAQGERIRTEDLKVTENLLRAADERGRPMAILRIGGRIPDPNSPVDPFYSTSPIAIPQQ</sequence>
<dbReference type="OrthoDB" id="278943at2"/>
<feature type="chain" id="PRO_5022149716" evidence="1">
    <location>
        <begin position="26"/>
        <end position="224"/>
    </location>
</feature>
<gene>
    <name evidence="2" type="ORF">Mal48_00510</name>
</gene>
<keyword evidence="1" id="KW-0732">Signal</keyword>
<proteinExistence type="predicted"/>
<organism evidence="2 3">
    <name type="scientific">Thalassoglobus polymorphus</name>
    <dbReference type="NCBI Taxonomy" id="2527994"/>
    <lineage>
        <taxon>Bacteria</taxon>
        <taxon>Pseudomonadati</taxon>
        <taxon>Planctomycetota</taxon>
        <taxon>Planctomycetia</taxon>
        <taxon>Planctomycetales</taxon>
        <taxon>Planctomycetaceae</taxon>
        <taxon>Thalassoglobus</taxon>
    </lineage>
</organism>
<keyword evidence="3" id="KW-1185">Reference proteome</keyword>
<name>A0A517QGR9_9PLAN</name>
<dbReference type="RefSeq" id="WP_145195030.1">
    <property type="nucleotide sequence ID" value="NZ_CP036267.1"/>
</dbReference>
<feature type="signal peptide" evidence="1">
    <location>
        <begin position="1"/>
        <end position="25"/>
    </location>
</feature>
<dbReference type="KEGG" id="tpol:Mal48_00510"/>